<proteinExistence type="predicted"/>
<organism evidence="2 3">
    <name type="scientific">Leptolyngbya boryana NIES-2135</name>
    <dbReference type="NCBI Taxonomy" id="1973484"/>
    <lineage>
        <taxon>Bacteria</taxon>
        <taxon>Bacillati</taxon>
        <taxon>Cyanobacteriota</taxon>
        <taxon>Cyanophyceae</taxon>
        <taxon>Leptolyngbyales</taxon>
        <taxon>Leptolyngbyaceae</taxon>
        <taxon>Leptolyngbya group</taxon>
        <taxon>Leptolyngbya</taxon>
    </lineage>
</organism>
<evidence type="ECO:0008006" key="4">
    <source>
        <dbReference type="Google" id="ProtNLM"/>
    </source>
</evidence>
<dbReference type="PANTHER" id="PTHR34548">
    <property type="entry name" value="PROTEIN TIC 21, CHLOROPLASTIC"/>
    <property type="match status" value="1"/>
</dbReference>
<feature type="transmembrane region" description="Helical" evidence="1">
    <location>
        <begin position="178"/>
        <end position="205"/>
    </location>
</feature>
<feature type="transmembrane region" description="Helical" evidence="1">
    <location>
        <begin position="79"/>
        <end position="101"/>
    </location>
</feature>
<accession>A0A1Z4JNC7</accession>
<dbReference type="Pfam" id="PF12263">
    <property type="entry name" value="DUF3611"/>
    <property type="match status" value="1"/>
</dbReference>
<sequence>MQTPTAIDHDSLSHKLEQIGKILRLIGWVGIITQLGLGIVAGVMLLFAIAGRNFNQAVAPAVPGIAIGRGFQNATTPGLGIGIFWAVCGIIALLFTAYLAFRQLRFARRLRNPNPELHPKKSEVMRILRIGIIAGFIGMGLTILGGGAAMGVLLSKSIAQPQGVAIYDPTRIIRPLDVLVAMANMIGISAHFLGTIASVATANWLHRQ</sequence>
<protein>
    <recommendedName>
        <fullName evidence="4">DUF3611 family protein</fullName>
    </recommendedName>
</protein>
<name>A0A1Z4JNC7_LEPBY</name>
<keyword evidence="3" id="KW-1185">Reference proteome</keyword>
<evidence type="ECO:0000313" key="3">
    <source>
        <dbReference type="Proteomes" id="UP000217895"/>
    </source>
</evidence>
<dbReference type="Proteomes" id="UP000217895">
    <property type="component" value="Chromosome"/>
</dbReference>
<evidence type="ECO:0000256" key="1">
    <source>
        <dbReference type="SAM" id="Phobius"/>
    </source>
</evidence>
<reference evidence="2 3" key="1">
    <citation type="submission" date="2017-06" db="EMBL/GenBank/DDBJ databases">
        <title>Genome sequencing of cyanobaciteial culture collection at National Institute for Environmental Studies (NIES).</title>
        <authorList>
            <person name="Hirose Y."/>
            <person name="Shimura Y."/>
            <person name="Fujisawa T."/>
            <person name="Nakamura Y."/>
            <person name="Kawachi M."/>
        </authorList>
    </citation>
    <scope>NUCLEOTIDE SEQUENCE [LARGE SCALE GENOMIC DNA]</scope>
    <source>
        <strain evidence="2 3">NIES-2135</strain>
    </source>
</reference>
<keyword evidence="1" id="KW-0812">Transmembrane</keyword>
<feature type="transmembrane region" description="Helical" evidence="1">
    <location>
        <begin position="25"/>
        <end position="50"/>
    </location>
</feature>
<dbReference type="InterPro" id="IPR022051">
    <property type="entry name" value="DUF3611"/>
</dbReference>
<gene>
    <name evidence="2" type="ORF">NIES2135_50210</name>
</gene>
<keyword evidence="1" id="KW-0472">Membrane</keyword>
<feature type="transmembrane region" description="Helical" evidence="1">
    <location>
        <begin position="130"/>
        <end position="154"/>
    </location>
</feature>
<dbReference type="EMBL" id="AP018203">
    <property type="protein sequence ID" value="BAY58148.1"/>
    <property type="molecule type" value="Genomic_DNA"/>
</dbReference>
<keyword evidence="1" id="KW-1133">Transmembrane helix</keyword>
<evidence type="ECO:0000313" key="2">
    <source>
        <dbReference type="EMBL" id="BAY58148.1"/>
    </source>
</evidence>
<dbReference type="PANTHER" id="PTHR34548:SF2">
    <property type="entry name" value="PROTEIN TIC 21, CHLOROPLASTIC"/>
    <property type="match status" value="1"/>
</dbReference>
<dbReference type="AlphaFoldDB" id="A0A1Z4JNC7"/>